<evidence type="ECO:0008006" key="3">
    <source>
        <dbReference type="Google" id="ProtNLM"/>
    </source>
</evidence>
<accession>A0A229UMQ9</accession>
<dbReference type="AlphaFoldDB" id="A0A229UMQ9"/>
<dbReference type="RefSeq" id="WP_094016431.1">
    <property type="nucleotide sequence ID" value="NZ_NMQW01000027.1"/>
</dbReference>
<gene>
    <name evidence="1" type="ORF">CF651_18880</name>
</gene>
<name>A0A229UMQ9_9BACL</name>
<comment type="caution">
    <text evidence="1">The sequence shown here is derived from an EMBL/GenBank/DDBJ whole genome shotgun (WGS) entry which is preliminary data.</text>
</comment>
<sequence length="245" mass="28483">MNYHVIAQFHEKTRYYWNYSKDSLVDDLLIPLIQKDVRIAKKSGVETIFNFGAISYFTVLATKKRLSLKGARIPNELKDRSFIQEHNITSQIINEVKVLTKYSNKSILQYALMEPLDQIFVVMKFGDEVLDLVYKSVIKPLGEEFGYKVLRVDEIQDSGFINQQTLENISKSKIVIADLTMESPNCYYEAGFAHALGKEIVFCIKKDGKVHFDLSSNRFIEWRSDSDYREKLTERLKAIREKQSD</sequence>
<reference evidence="1 2" key="1">
    <citation type="submission" date="2017-07" db="EMBL/GenBank/DDBJ databases">
        <title>Genome sequencing and assembly of Paenibacillus rigui.</title>
        <authorList>
            <person name="Mayilraj S."/>
        </authorList>
    </citation>
    <scope>NUCLEOTIDE SEQUENCE [LARGE SCALE GENOMIC DNA]</scope>
    <source>
        <strain evidence="1 2">JCM 16352</strain>
    </source>
</reference>
<keyword evidence="2" id="KW-1185">Reference proteome</keyword>
<dbReference type="OrthoDB" id="9815193at2"/>
<organism evidence="1 2">
    <name type="scientific">Paenibacillus rigui</name>
    <dbReference type="NCBI Taxonomy" id="554312"/>
    <lineage>
        <taxon>Bacteria</taxon>
        <taxon>Bacillati</taxon>
        <taxon>Bacillota</taxon>
        <taxon>Bacilli</taxon>
        <taxon>Bacillales</taxon>
        <taxon>Paenibacillaceae</taxon>
        <taxon>Paenibacillus</taxon>
    </lineage>
</organism>
<dbReference type="EMBL" id="NMQW01000027">
    <property type="protein sequence ID" value="OXM84575.1"/>
    <property type="molecule type" value="Genomic_DNA"/>
</dbReference>
<protein>
    <recommendedName>
        <fullName evidence="3">Nucleoside 2-deoxyribosyltransferase</fullName>
    </recommendedName>
</protein>
<dbReference type="Proteomes" id="UP000215509">
    <property type="component" value="Unassembled WGS sequence"/>
</dbReference>
<proteinExistence type="predicted"/>
<evidence type="ECO:0000313" key="2">
    <source>
        <dbReference type="Proteomes" id="UP000215509"/>
    </source>
</evidence>
<evidence type="ECO:0000313" key="1">
    <source>
        <dbReference type="EMBL" id="OXM84575.1"/>
    </source>
</evidence>
<dbReference type="Gene3D" id="3.40.50.450">
    <property type="match status" value="1"/>
</dbReference>